<evidence type="ECO:0000313" key="2">
    <source>
        <dbReference type="Proteomes" id="UP000008138"/>
    </source>
</evidence>
<dbReference type="RefSeq" id="WP_013679187.1">
    <property type="nucleotide sequence ID" value="NC_015315.1"/>
</dbReference>
<dbReference type="OrthoDB" id="26755at2157"/>
<dbReference type="Proteomes" id="UP000008138">
    <property type="component" value="Chromosome"/>
</dbReference>
<dbReference type="AlphaFoldDB" id="F2L2R3"/>
<dbReference type="eggNOG" id="arCOG03763">
    <property type="taxonomic scope" value="Archaea"/>
</dbReference>
<reference evidence="1 2" key="1">
    <citation type="journal article" date="2011" name="J. Bacteriol.">
        <title>Complete genome sequence of the thermoacidophilic crenarchaeon Thermoproteus uzoniensis 768-20.</title>
        <authorList>
            <person name="Mardanov A.V."/>
            <person name="Gumerov V.M."/>
            <person name="Beletsky A.V."/>
            <person name="Prokofeva M.I."/>
            <person name="Bonch-Osmolovskaya E.A."/>
            <person name="Ravin N.V."/>
            <person name="Skryabin K.G."/>
        </authorList>
    </citation>
    <scope>NUCLEOTIDE SEQUENCE [LARGE SCALE GENOMIC DNA]</scope>
    <source>
        <strain evidence="1 2">768-20</strain>
    </source>
</reference>
<gene>
    <name evidence="1" type="ordered locus">TUZN_0354</name>
</gene>
<evidence type="ECO:0000313" key="1">
    <source>
        <dbReference type="EMBL" id="AEA11851.1"/>
    </source>
</evidence>
<name>F2L2R3_THEU7</name>
<protein>
    <submittedName>
        <fullName evidence="1">Uncharacterized protein</fullName>
    </submittedName>
</protein>
<organism evidence="1 2">
    <name type="scientific">Thermoproteus uzoniensis (strain 768-20)</name>
    <dbReference type="NCBI Taxonomy" id="999630"/>
    <lineage>
        <taxon>Archaea</taxon>
        <taxon>Thermoproteota</taxon>
        <taxon>Thermoprotei</taxon>
        <taxon>Thermoproteales</taxon>
        <taxon>Thermoproteaceae</taxon>
        <taxon>Thermoproteus</taxon>
    </lineage>
</organism>
<dbReference type="EMBL" id="CP002590">
    <property type="protein sequence ID" value="AEA11851.1"/>
    <property type="molecule type" value="Genomic_DNA"/>
</dbReference>
<dbReference type="HOGENOM" id="CLU_180513_0_0_2"/>
<reference key="2">
    <citation type="submission" date="2011-03" db="EMBL/GenBank/DDBJ databases">
        <title>Complete genome sequence of the thermoacidophilic crenarchaeon Thermoproteus uzoniensis 768-20.</title>
        <authorList>
            <person name="Mardanov A.V."/>
            <person name="Gumerov V.M."/>
            <person name="Beletsky A.V."/>
            <person name="Prokofeva M.I."/>
            <person name="Bonch-Osmolovskaya E.A."/>
            <person name="Ravin N.V."/>
            <person name="Skryabin K.G."/>
        </authorList>
    </citation>
    <scope>NUCLEOTIDE SEQUENCE</scope>
    <source>
        <strain>768-20</strain>
    </source>
</reference>
<accession>F2L2R3</accession>
<dbReference type="GeneID" id="10359900"/>
<sequence>MAVVQKFKCPVCGAEVEPTLTPEALRAYEAGEALFLNLTCPHGHTFSVVLKKPTAEEDVLLDCEIRDWDRFSLLPVQQQQVVLESIQSGRAAPSVRALLRRLKDAGIVVCT</sequence>
<dbReference type="KEGG" id="tuz:TUZN_0354"/>
<proteinExistence type="predicted"/>
<keyword evidence="2" id="KW-1185">Reference proteome</keyword>
<dbReference type="STRING" id="999630.TUZN_0354"/>